<accession>A0ACB9TPT1</accession>
<gene>
    <name evidence="1" type="ORF">MML48_2g00007292</name>
</gene>
<evidence type="ECO:0000313" key="2">
    <source>
        <dbReference type="Proteomes" id="UP001056778"/>
    </source>
</evidence>
<comment type="caution">
    <text evidence="1">The sequence shown here is derived from an EMBL/GenBank/DDBJ whole genome shotgun (WGS) entry which is preliminary data.</text>
</comment>
<organism evidence="1 2">
    <name type="scientific">Holotrichia oblita</name>
    <name type="common">Chafer beetle</name>
    <dbReference type="NCBI Taxonomy" id="644536"/>
    <lineage>
        <taxon>Eukaryota</taxon>
        <taxon>Metazoa</taxon>
        <taxon>Ecdysozoa</taxon>
        <taxon>Arthropoda</taxon>
        <taxon>Hexapoda</taxon>
        <taxon>Insecta</taxon>
        <taxon>Pterygota</taxon>
        <taxon>Neoptera</taxon>
        <taxon>Endopterygota</taxon>
        <taxon>Coleoptera</taxon>
        <taxon>Polyphaga</taxon>
        <taxon>Scarabaeiformia</taxon>
        <taxon>Scarabaeidae</taxon>
        <taxon>Melolonthinae</taxon>
        <taxon>Holotrichia</taxon>
    </lineage>
</organism>
<proteinExistence type="predicted"/>
<sequence>MAEEEKAPNPYNDTIRCDDGLMLPCWQPLTNLSLFEKTSRGFVYFLALVYLFIGVSIISDRFMAAIEVITSQEREVKLRKANGERTIIVVRVWNETVANLTLMALGSSAPEILLSVIEIYAKHFEAGDLGPGTIVGSAAYNLFVIISICVMVIPKGEVRKIKHLRVFFVTATWSVFAYIWLYLILACISPGVVEVWEALLTFFFFPVTVLTAYAADRRMYKYVRKSYRMSRQGVIVQAEALELGDTNLVDAEDAHEEIKNEYIQTLKELRIQHPNCDLESLERMAHEVLLNRGPKSRAFYRIQATRKLMGSGDLLRRISERAQSDLSEVHLLIYSSLVGIRNVVKRQLLKS</sequence>
<evidence type="ECO:0000313" key="1">
    <source>
        <dbReference type="EMBL" id="KAI4468655.1"/>
    </source>
</evidence>
<reference evidence="1" key="1">
    <citation type="submission" date="2022-04" db="EMBL/GenBank/DDBJ databases">
        <title>Chromosome-scale genome assembly of Holotrichia oblita Faldermann.</title>
        <authorList>
            <person name="Rongchong L."/>
        </authorList>
    </citation>
    <scope>NUCLEOTIDE SEQUENCE</scope>
    <source>
        <strain evidence="1">81SQS9</strain>
    </source>
</reference>
<protein>
    <submittedName>
        <fullName evidence="1">Sodium/calcium exchanger</fullName>
    </submittedName>
</protein>
<dbReference type="Proteomes" id="UP001056778">
    <property type="component" value="Chromosome 2"/>
</dbReference>
<keyword evidence="2" id="KW-1185">Reference proteome</keyword>
<dbReference type="EMBL" id="CM043016">
    <property type="protein sequence ID" value="KAI4468655.1"/>
    <property type="molecule type" value="Genomic_DNA"/>
</dbReference>
<name>A0ACB9TPT1_HOLOL</name>